<dbReference type="EC" id="2.4.1.122" evidence="6"/>
<evidence type="ECO:0000256" key="3">
    <source>
        <dbReference type="ARBA" id="ARBA00004922"/>
    </source>
</evidence>
<comment type="cofactor">
    <cofactor evidence="1">
        <name>Mn(2+)</name>
        <dbReference type="ChEBI" id="CHEBI:29035"/>
    </cofactor>
</comment>
<name>A0A9D3PFK0_MEGAT</name>
<evidence type="ECO:0000313" key="24">
    <source>
        <dbReference type="EMBL" id="KAG7457512.1"/>
    </source>
</evidence>
<accession>A0A9D3PFK0</accession>
<evidence type="ECO:0000256" key="11">
    <source>
        <dbReference type="ARBA" id="ARBA00022741"/>
    </source>
</evidence>
<sequence>MIFKKSQGGFSISIMLCNRGLREEKTLHLHPEEDGGGAAKLARKVRVLCWVMTVPKNLKTRTQHVRATWTQHCDKVLFMSSVNETSFPTVGLNVKEGRDQLYWKTIRAFQYIHQHHFEDADWFLKADDDTYVVLENLRYLLSKHDTEEPVYFGRRFHPFVRQGYMSGGAGYVLSREALRRFISGFDTGKCTHTSPIEDLALGRCMEIMKVKAGDSRDTSKRETFHAFPPEKHVVRKIPSKRSWYLSYDYYPTLEGPGCCSDLSVSFHYVPPKLMYELEYYTYHLRPYGYRYRFDPERAERKLNHTSP</sequence>
<evidence type="ECO:0000256" key="12">
    <source>
        <dbReference type="ARBA" id="ARBA00022968"/>
    </source>
</evidence>
<dbReference type="InterPro" id="IPR026050">
    <property type="entry name" value="C1GALT1/C1GALT1_chp1"/>
</dbReference>
<keyword evidence="8" id="KW-0808">Transferase</keyword>
<evidence type="ECO:0000256" key="19">
    <source>
        <dbReference type="ARBA" id="ARBA00042009"/>
    </source>
</evidence>
<dbReference type="EMBL" id="JAFDVH010000021">
    <property type="protein sequence ID" value="KAG7457512.1"/>
    <property type="molecule type" value="Genomic_DNA"/>
</dbReference>
<reference evidence="24" key="1">
    <citation type="submission" date="2021-01" db="EMBL/GenBank/DDBJ databases">
        <authorList>
            <person name="Zahm M."/>
            <person name="Roques C."/>
            <person name="Cabau C."/>
            <person name="Klopp C."/>
            <person name="Donnadieu C."/>
            <person name="Jouanno E."/>
            <person name="Lampietro C."/>
            <person name="Louis A."/>
            <person name="Herpin A."/>
            <person name="Echchiki A."/>
            <person name="Berthelot C."/>
            <person name="Parey E."/>
            <person name="Roest-Crollius H."/>
            <person name="Braasch I."/>
            <person name="Postlethwait J."/>
            <person name="Bobe J."/>
            <person name="Montfort J."/>
            <person name="Bouchez O."/>
            <person name="Begum T."/>
            <person name="Mejri S."/>
            <person name="Adams A."/>
            <person name="Chen W.-J."/>
            <person name="Guiguen Y."/>
        </authorList>
    </citation>
    <scope>NUCLEOTIDE SEQUENCE</scope>
    <source>
        <strain evidence="24">YG-15Mar2019-1</strain>
        <tissue evidence="24">Brain</tissue>
    </source>
</reference>
<keyword evidence="15" id="KW-1015">Disulfide bond</keyword>
<gene>
    <name evidence="24" type="ORF">MATL_G00227900</name>
</gene>
<dbReference type="Proteomes" id="UP001046870">
    <property type="component" value="Chromosome 21"/>
</dbReference>
<evidence type="ECO:0000256" key="1">
    <source>
        <dbReference type="ARBA" id="ARBA00001936"/>
    </source>
</evidence>
<dbReference type="PANTHER" id="PTHR23033:SF13">
    <property type="entry name" value="GLYCOPROTEIN-N-ACETYLGALACTOSAMINE 3-BETA-GALACTOSYLTRANSFERASE 1"/>
    <property type="match status" value="1"/>
</dbReference>
<dbReference type="GO" id="GO:0016263">
    <property type="term" value="F:glycoprotein-N-acetylgalactosamine 3-beta-galactosyltransferase activity"/>
    <property type="evidence" value="ECO:0007669"/>
    <property type="project" value="UniProtKB-EC"/>
</dbReference>
<evidence type="ECO:0000256" key="15">
    <source>
        <dbReference type="ARBA" id="ARBA00023157"/>
    </source>
</evidence>
<evidence type="ECO:0000256" key="22">
    <source>
        <dbReference type="ARBA" id="ARBA00059245"/>
    </source>
</evidence>
<evidence type="ECO:0000256" key="2">
    <source>
        <dbReference type="ARBA" id="ARBA00004606"/>
    </source>
</evidence>
<feature type="domain" description="Fringe-like glycosyltransferase" evidence="23">
    <location>
        <begin position="48"/>
        <end position="216"/>
    </location>
</feature>
<comment type="catalytic activity">
    <reaction evidence="21">
        <text>an N-acetyl-alpha-D-galactosaminyl derivative + UDP-alpha-D-galactose = a beta-D-galactosyl-(1-&gt;3)-N-acetyl-alpha-D-galactosaminyl derivative + UDP + H(+)</text>
        <dbReference type="Rhea" id="RHEA:15621"/>
        <dbReference type="ChEBI" id="CHEBI:15378"/>
        <dbReference type="ChEBI" id="CHEBI:28257"/>
        <dbReference type="ChEBI" id="CHEBI:58223"/>
        <dbReference type="ChEBI" id="CHEBI:66914"/>
        <dbReference type="ChEBI" id="CHEBI:133470"/>
        <dbReference type="EC" id="2.4.1.122"/>
    </reaction>
</comment>
<evidence type="ECO:0000256" key="4">
    <source>
        <dbReference type="ARBA" id="ARBA00006462"/>
    </source>
</evidence>
<evidence type="ECO:0000256" key="17">
    <source>
        <dbReference type="ARBA" id="ARBA00040898"/>
    </source>
</evidence>
<comment type="similarity">
    <text evidence="4">Belongs to the glycosyltransferase 31 family. Beta3-Gal-T subfamily.</text>
</comment>
<dbReference type="InterPro" id="IPR003378">
    <property type="entry name" value="Fringe-like_glycosylTrfase"/>
</dbReference>
<keyword evidence="7" id="KW-0328">Glycosyltransferase</keyword>
<dbReference type="Gene3D" id="3.90.550.50">
    <property type="match status" value="1"/>
</dbReference>
<dbReference type="PANTHER" id="PTHR23033">
    <property type="entry name" value="BETA1,3-GALACTOSYLTRANSFERASE"/>
    <property type="match status" value="1"/>
</dbReference>
<evidence type="ECO:0000256" key="6">
    <source>
        <dbReference type="ARBA" id="ARBA00012557"/>
    </source>
</evidence>
<dbReference type="GO" id="GO:0000166">
    <property type="term" value="F:nucleotide binding"/>
    <property type="evidence" value="ECO:0007669"/>
    <property type="project" value="UniProtKB-KW"/>
</dbReference>
<evidence type="ECO:0000256" key="18">
    <source>
        <dbReference type="ARBA" id="ARBA00041226"/>
    </source>
</evidence>
<comment type="subcellular location">
    <subcellularLocation>
        <location evidence="2">Membrane</location>
        <topology evidence="2">Single-pass type II membrane protein</topology>
    </subcellularLocation>
</comment>
<evidence type="ECO:0000256" key="7">
    <source>
        <dbReference type="ARBA" id="ARBA00022676"/>
    </source>
</evidence>
<evidence type="ECO:0000256" key="16">
    <source>
        <dbReference type="ARBA" id="ARBA00023211"/>
    </source>
</evidence>
<proteinExistence type="inferred from homology"/>
<evidence type="ECO:0000256" key="21">
    <source>
        <dbReference type="ARBA" id="ARBA00048842"/>
    </source>
</evidence>
<dbReference type="FunFam" id="3.90.550.50:FF:000007">
    <property type="entry name" value="Glycoprotein-N-acetylgalactosamine 3-beta-galactosyltransferase 1"/>
    <property type="match status" value="1"/>
</dbReference>
<dbReference type="GO" id="GO:0001525">
    <property type="term" value="P:angiogenesis"/>
    <property type="evidence" value="ECO:0007669"/>
    <property type="project" value="UniProtKB-ARBA"/>
</dbReference>
<evidence type="ECO:0000256" key="9">
    <source>
        <dbReference type="ARBA" id="ARBA00022692"/>
    </source>
</evidence>
<keyword evidence="25" id="KW-1185">Reference proteome</keyword>
<comment type="pathway">
    <text evidence="3">Protein modification; protein glycosylation.</text>
</comment>
<comment type="subunit">
    <text evidence="5">Homodimer; disulfide-linked.</text>
</comment>
<dbReference type="AlphaFoldDB" id="A0A9D3PFK0"/>
<evidence type="ECO:0000313" key="25">
    <source>
        <dbReference type="Proteomes" id="UP001046870"/>
    </source>
</evidence>
<keyword evidence="9" id="KW-0812">Transmembrane</keyword>
<dbReference type="GO" id="GO:0016020">
    <property type="term" value="C:membrane"/>
    <property type="evidence" value="ECO:0007669"/>
    <property type="project" value="UniProtKB-SubCell"/>
</dbReference>
<keyword evidence="16" id="KW-0464">Manganese</keyword>
<organism evidence="24 25">
    <name type="scientific">Megalops atlanticus</name>
    <name type="common">Tarpon</name>
    <name type="synonym">Clupea gigantea</name>
    <dbReference type="NCBI Taxonomy" id="7932"/>
    <lineage>
        <taxon>Eukaryota</taxon>
        <taxon>Metazoa</taxon>
        <taxon>Chordata</taxon>
        <taxon>Craniata</taxon>
        <taxon>Vertebrata</taxon>
        <taxon>Euteleostomi</taxon>
        <taxon>Actinopterygii</taxon>
        <taxon>Neopterygii</taxon>
        <taxon>Teleostei</taxon>
        <taxon>Elopiformes</taxon>
        <taxon>Megalopidae</taxon>
        <taxon>Megalops</taxon>
    </lineage>
</organism>
<keyword evidence="14" id="KW-0472">Membrane</keyword>
<comment type="function">
    <text evidence="22">Glycosyltransferase that generates the core 1 O-glycan Gal-beta1-3GalNAc-alpha1-Ser/Thr (T antigen), which is a precursor for many extended O-glycans in glycoproteins.</text>
</comment>
<dbReference type="Pfam" id="PF02434">
    <property type="entry name" value="Fringe"/>
    <property type="match status" value="1"/>
</dbReference>
<keyword evidence="11" id="KW-0547">Nucleotide-binding</keyword>
<protein>
    <recommendedName>
        <fullName evidence="17">Glycoprotein-N-acetylgalactosamine 3-beta-galactosyltransferase 1</fullName>
        <ecNumber evidence="6">2.4.1.122</ecNumber>
    </recommendedName>
    <alternativeName>
        <fullName evidence="19">Core 1 O-glycan T-synthase</fullName>
    </alternativeName>
    <alternativeName>
        <fullName evidence="20">Core 1 UDP-galactose:N-acetylgalactosamine-alpha-R beta 1,3-galactosyltransferase 1</fullName>
    </alternativeName>
    <alternativeName>
        <fullName evidence="18">Core 1 beta1,3-galactosyltransferase 1</fullName>
    </alternativeName>
</protein>
<evidence type="ECO:0000256" key="8">
    <source>
        <dbReference type="ARBA" id="ARBA00022679"/>
    </source>
</evidence>
<evidence type="ECO:0000256" key="5">
    <source>
        <dbReference type="ARBA" id="ARBA00011748"/>
    </source>
</evidence>
<dbReference type="OrthoDB" id="414175at2759"/>
<keyword evidence="12" id="KW-0735">Signal-anchor</keyword>
<dbReference type="GO" id="GO:0046872">
    <property type="term" value="F:metal ion binding"/>
    <property type="evidence" value="ECO:0007669"/>
    <property type="project" value="UniProtKB-KW"/>
</dbReference>
<comment type="caution">
    <text evidence="24">The sequence shown here is derived from an EMBL/GenBank/DDBJ whole genome shotgun (WGS) entry which is preliminary data.</text>
</comment>
<evidence type="ECO:0000256" key="14">
    <source>
        <dbReference type="ARBA" id="ARBA00023136"/>
    </source>
</evidence>
<evidence type="ECO:0000256" key="13">
    <source>
        <dbReference type="ARBA" id="ARBA00022989"/>
    </source>
</evidence>
<evidence type="ECO:0000259" key="23">
    <source>
        <dbReference type="Pfam" id="PF02434"/>
    </source>
</evidence>
<evidence type="ECO:0000256" key="10">
    <source>
        <dbReference type="ARBA" id="ARBA00022723"/>
    </source>
</evidence>
<keyword evidence="10" id="KW-0479">Metal-binding</keyword>
<keyword evidence="13" id="KW-1133">Transmembrane helix</keyword>
<evidence type="ECO:0000256" key="20">
    <source>
        <dbReference type="ARBA" id="ARBA00043065"/>
    </source>
</evidence>